<keyword evidence="6" id="KW-0648">Protein biosynthesis</keyword>
<dbReference type="InterPro" id="IPR004412">
    <property type="entry name" value="GatA"/>
</dbReference>
<keyword evidence="3" id="KW-0436">Ligase</keyword>
<keyword evidence="4" id="KW-0547">Nucleotide-binding</keyword>
<dbReference type="PROSITE" id="PS00571">
    <property type="entry name" value="AMIDASES"/>
    <property type="match status" value="1"/>
</dbReference>
<dbReference type="GO" id="GO:0030956">
    <property type="term" value="C:glutamyl-tRNA(Gln) amidotransferase complex"/>
    <property type="evidence" value="ECO:0007669"/>
    <property type="project" value="InterPro"/>
</dbReference>
<dbReference type="PANTHER" id="PTHR11895:SF151">
    <property type="entry name" value="GLUTAMYL-TRNA(GLN) AMIDOTRANSFERASE SUBUNIT A"/>
    <property type="match status" value="1"/>
</dbReference>
<keyword evidence="5" id="KW-0067">ATP-binding</keyword>
<organism evidence="9 10">
    <name type="scientific">Candidatus Harrisonbacteria bacterium CG10_big_fil_rev_8_21_14_0_10_45_28</name>
    <dbReference type="NCBI Taxonomy" id="1974586"/>
    <lineage>
        <taxon>Bacteria</taxon>
        <taxon>Candidatus Harrisoniibacteriota</taxon>
    </lineage>
</organism>
<dbReference type="EMBL" id="PFBC01000025">
    <property type="protein sequence ID" value="PIR88000.1"/>
    <property type="molecule type" value="Genomic_DNA"/>
</dbReference>
<dbReference type="InterPro" id="IPR036928">
    <property type="entry name" value="AS_sf"/>
</dbReference>
<reference evidence="10" key="1">
    <citation type="submission" date="2017-09" db="EMBL/GenBank/DDBJ databases">
        <title>Depth-based differentiation of microbial function through sediment-hosted aquifers and enrichment of novel symbionts in the deep terrestrial subsurface.</title>
        <authorList>
            <person name="Probst A.J."/>
            <person name="Ladd B."/>
            <person name="Jarett J.K."/>
            <person name="Geller-Mcgrath D.E."/>
            <person name="Sieber C.M.K."/>
            <person name="Emerson J.B."/>
            <person name="Anantharaman K."/>
            <person name="Thomas B.C."/>
            <person name="Malmstrom R."/>
            <person name="Stieglmeier M."/>
            <person name="Klingl A."/>
            <person name="Woyke T."/>
            <person name="Ryan C.M."/>
            <person name="Banfield J.F."/>
        </authorList>
    </citation>
    <scope>NUCLEOTIDE SEQUENCE [LARGE SCALE GENOMIC DNA]</scope>
</reference>
<dbReference type="AlphaFoldDB" id="A0A2H0UNM4"/>
<dbReference type="InterPro" id="IPR000120">
    <property type="entry name" value="Amidase"/>
</dbReference>
<keyword evidence="9" id="KW-0808">Transferase</keyword>
<sequence>MNISQIQNGLRNKEFSATEIVHQYLDTIVKTDSDVHAFLEAYHEDAIESAKNVDEYLASGGEQLPMTGVPIAIKDNMLINGKKTTCASKILENYTATYDAGVIKKLKNQKAIFLGKTNLDEFAMGSSTEFSAYGPTKNPHDLERVPGGSSGGSAASVAANMSPASLGSDTGGSIRQPAHCCGVVGFKPTYGAVSRAGIIALASSLDQVGPFANTVEDAEIVFKAIAGKDPYDNTSANKLSPAVEGLNPASLRIGIPKEYFIEGIEPEVAKAIQSTIDFYRSLGAQIKEVSLPHSKYALSAYYLIQPAEASSNLARFDGIRYSPVPGVEREGLNLGELYRQNKGKGFGPETTRRILLGTYALSSGYYDAYYKKA</sequence>
<evidence type="ECO:0000256" key="5">
    <source>
        <dbReference type="ARBA" id="ARBA00022840"/>
    </source>
</evidence>
<dbReference type="InterPro" id="IPR020556">
    <property type="entry name" value="Amidase_CS"/>
</dbReference>
<dbReference type="GO" id="GO:0006412">
    <property type="term" value="P:translation"/>
    <property type="evidence" value="ECO:0007669"/>
    <property type="project" value="UniProtKB-KW"/>
</dbReference>
<evidence type="ECO:0000256" key="6">
    <source>
        <dbReference type="ARBA" id="ARBA00022917"/>
    </source>
</evidence>
<dbReference type="InterPro" id="IPR023631">
    <property type="entry name" value="Amidase_dom"/>
</dbReference>
<evidence type="ECO:0000313" key="9">
    <source>
        <dbReference type="EMBL" id="PIR88000.1"/>
    </source>
</evidence>
<dbReference type="GO" id="GO:0016740">
    <property type="term" value="F:transferase activity"/>
    <property type="evidence" value="ECO:0007669"/>
    <property type="project" value="UniProtKB-KW"/>
</dbReference>
<comment type="catalytic activity">
    <reaction evidence="7">
        <text>L-glutamyl-tRNA(Gln) + L-glutamine + ATP + H2O = L-glutaminyl-tRNA(Gln) + L-glutamate + ADP + phosphate + H(+)</text>
        <dbReference type="Rhea" id="RHEA:17521"/>
        <dbReference type="Rhea" id="RHEA-COMP:9681"/>
        <dbReference type="Rhea" id="RHEA-COMP:9684"/>
        <dbReference type="ChEBI" id="CHEBI:15377"/>
        <dbReference type="ChEBI" id="CHEBI:15378"/>
        <dbReference type="ChEBI" id="CHEBI:29985"/>
        <dbReference type="ChEBI" id="CHEBI:30616"/>
        <dbReference type="ChEBI" id="CHEBI:43474"/>
        <dbReference type="ChEBI" id="CHEBI:58359"/>
        <dbReference type="ChEBI" id="CHEBI:78520"/>
        <dbReference type="ChEBI" id="CHEBI:78521"/>
        <dbReference type="ChEBI" id="CHEBI:456216"/>
        <dbReference type="EC" id="6.3.5.7"/>
    </reaction>
</comment>
<evidence type="ECO:0000256" key="3">
    <source>
        <dbReference type="ARBA" id="ARBA00022598"/>
    </source>
</evidence>
<gene>
    <name evidence="9" type="ORF">COU10_01505</name>
</gene>
<evidence type="ECO:0000259" key="8">
    <source>
        <dbReference type="Pfam" id="PF01425"/>
    </source>
</evidence>
<dbReference type="Gene3D" id="3.90.1300.10">
    <property type="entry name" value="Amidase signature (AS) domain"/>
    <property type="match status" value="1"/>
</dbReference>
<proteinExistence type="inferred from homology"/>
<dbReference type="HAMAP" id="MF_00120">
    <property type="entry name" value="GatA"/>
    <property type="match status" value="1"/>
</dbReference>
<accession>A0A2H0UNM4</accession>
<dbReference type="Proteomes" id="UP000230903">
    <property type="component" value="Unassembled WGS sequence"/>
</dbReference>
<protein>
    <recommendedName>
        <fullName evidence="2">glutaminyl-tRNA synthase (glutamine-hydrolyzing)</fullName>
        <ecNumber evidence="2">6.3.5.7</ecNumber>
    </recommendedName>
</protein>
<evidence type="ECO:0000256" key="2">
    <source>
        <dbReference type="ARBA" id="ARBA00012739"/>
    </source>
</evidence>
<feature type="non-terminal residue" evidence="9">
    <location>
        <position position="373"/>
    </location>
</feature>
<dbReference type="Pfam" id="PF01425">
    <property type="entry name" value="Amidase"/>
    <property type="match status" value="1"/>
</dbReference>
<dbReference type="PANTHER" id="PTHR11895">
    <property type="entry name" value="TRANSAMIDASE"/>
    <property type="match status" value="1"/>
</dbReference>
<dbReference type="EC" id="6.3.5.7" evidence="2"/>
<evidence type="ECO:0000313" key="10">
    <source>
        <dbReference type="Proteomes" id="UP000230903"/>
    </source>
</evidence>
<dbReference type="GO" id="GO:0005524">
    <property type="term" value="F:ATP binding"/>
    <property type="evidence" value="ECO:0007669"/>
    <property type="project" value="UniProtKB-KW"/>
</dbReference>
<comment type="caution">
    <text evidence="9">The sequence shown here is derived from an EMBL/GenBank/DDBJ whole genome shotgun (WGS) entry which is preliminary data.</text>
</comment>
<dbReference type="SUPFAM" id="SSF75304">
    <property type="entry name" value="Amidase signature (AS) enzymes"/>
    <property type="match status" value="1"/>
</dbReference>
<name>A0A2H0UNM4_9BACT</name>
<evidence type="ECO:0000256" key="4">
    <source>
        <dbReference type="ARBA" id="ARBA00022741"/>
    </source>
</evidence>
<feature type="domain" description="Amidase" evidence="8">
    <location>
        <begin position="19"/>
        <end position="373"/>
    </location>
</feature>
<evidence type="ECO:0000256" key="1">
    <source>
        <dbReference type="ARBA" id="ARBA00008069"/>
    </source>
</evidence>
<dbReference type="GO" id="GO:0050567">
    <property type="term" value="F:glutaminyl-tRNA synthase (glutamine-hydrolyzing) activity"/>
    <property type="evidence" value="ECO:0007669"/>
    <property type="project" value="UniProtKB-EC"/>
</dbReference>
<evidence type="ECO:0000256" key="7">
    <source>
        <dbReference type="ARBA" id="ARBA00047407"/>
    </source>
</evidence>
<comment type="similarity">
    <text evidence="1">Belongs to the amidase family. GatA subfamily.</text>
</comment>